<comment type="caution">
    <text evidence="2">The sequence shown here is derived from an EMBL/GenBank/DDBJ whole genome shotgun (WGS) entry which is preliminary data.</text>
</comment>
<dbReference type="STRING" id="35608.A0A2U1MRJ1"/>
<accession>A0A2U1MRJ1</accession>
<dbReference type="SUPFAM" id="SSF51069">
    <property type="entry name" value="Carbonic anhydrase"/>
    <property type="match status" value="1"/>
</dbReference>
<name>A0A2U1MRJ1_ARTAN</name>
<evidence type="ECO:0000256" key="1">
    <source>
        <dbReference type="SAM" id="SignalP"/>
    </source>
</evidence>
<gene>
    <name evidence="2" type="ORF">CTI12_AA350340</name>
</gene>
<evidence type="ECO:0000313" key="2">
    <source>
        <dbReference type="EMBL" id="PWA63852.1"/>
    </source>
</evidence>
<evidence type="ECO:0000313" key="3">
    <source>
        <dbReference type="Proteomes" id="UP000245207"/>
    </source>
</evidence>
<organism evidence="2 3">
    <name type="scientific">Artemisia annua</name>
    <name type="common">Sweet wormwood</name>
    <dbReference type="NCBI Taxonomy" id="35608"/>
    <lineage>
        <taxon>Eukaryota</taxon>
        <taxon>Viridiplantae</taxon>
        <taxon>Streptophyta</taxon>
        <taxon>Embryophyta</taxon>
        <taxon>Tracheophyta</taxon>
        <taxon>Spermatophyta</taxon>
        <taxon>Magnoliopsida</taxon>
        <taxon>eudicotyledons</taxon>
        <taxon>Gunneridae</taxon>
        <taxon>Pentapetalae</taxon>
        <taxon>asterids</taxon>
        <taxon>campanulids</taxon>
        <taxon>Asterales</taxon>
        <taxon>Asteraceae</taxon>
        <taxon>Asteroideae</taxon>
        <taxon>Anthemideae</taxon>
        <taxon>Artemisiinae</taxon>
        <taxon>Artemisia</taxon>
    </lineage>
</organism>
<sequence>MDNISLLFSSFFIALLITFCAPLGLSQEVVEMDRGAGHIHINGIKYQLNELHWNTPTEHTINGRRYSNGTIFESIDIYKGSQKKCWNN</sequence>
<dbReference type="InterPro" id="IPR036398">
    <property type="entry name" value="CA_dom_sf"/>
</dbReference>
<reference evidence="2 3" key="1">
    <citation type="journal article" date="2018" name="Mol. Plant">
        <title>The genome of Artemisia annua provides insight into the evolution of Asteraceae family and artemisinin biosynthesis.</title>
        <authorList>
            <person name="Shen Q."/>
            <person name="Zhang L."/>
            <person name="Liao Z."/>
            <person name="Wang S."/>
            <person name="Yan T."/>
            <person name="Shi P."/>
            <person name="Liu M."/>
            <person name="Fu X."/>
            <person name="Pan Q."/>
            <person name="Wang Y."/>
            <person name="Lv Z."/>
            <person name="Lu X."/>
            <person name="Zhang F."/>
            <person name="Jiang W."/>
            <person name="Ma Y."/>
            <person name="Chen M."/>
            <person name="Hao X."/>
            <person name="Li L."/>
            <person name="Tang Y."/>
            <person name="Lv G."/>
            <person name="Zhou Y."/>
            <person name="Sun X."/>
            <person name="Brodelius P.E."/>
            <person name="Rose J.K.C."/>
            <person name="Tang K."/>
        </authorList>
    </citation>
    <scope>NUCLEOTIDE SEQUENCE [LARGE SCALE GENOMIC DNA]</scope>
    <source>
        <strain evidence="3">cv. Huhao1</strain>
        <tissue evidence="2">Leaf</tissue>
    </source>
</reference>
<dbReference type="OrthoDB" id="429145at2759"/>
<proteinExistence type="predicted"/>
<dbReference type="AlphaFoldDB" id="A0A2U1MRJ1"/>
<keyword evidence="1" id="KW-0732">Signal</keyword>
<keyword evidence="3" id="KW-1185">Reference proteome</keyword>
<dbReference type="Proteomes" id="UP000245207">
    <property type="component" value="Unassembled WGS sequence"/>
</dbReference>
<dbReference type="Gene3D" id="3.10.200.10">
    <property type="entry name" value="Alpha carbonic anhydrase"/>
    <property type="match status" value="1"/>
</dbReference>
<protein>
    <submittedName>
        <fullName evidence="2">Bifunctional monodehydroascorbate reductase and carbonic anhydrase nectarin-3</fullName>
    </submittedName>
</protein>
<feature type="chain" id="PRO_5015582926" evidence="1">
    <location>
        <begin position="27"/>
        <end position="88"/>
    </location>
</feature>
<feature type="signal peptide" evidence="1">
    <location>
        <begin position="1"/>
        <end position="26"/>
    </location>
</feature>
<dbReference type="EMBL" id="PKPP01004546">
    <property type="protein sequence ID" value="PWA63852.1"/>
    <property type="molecule type" value="Genomic_DNA"/>
</dbReference>